<evidence type="ECO:0000256" key="1">
    <source>
        <dbReference type="ARBA" id="ARBA00004141"/>
    </source>
</evidence>
<dbReference type="Pfam" id="PF07690">
    <property type="entry name" value="MFS_1"/>
    <property type="match status" value="1"/>
</dbReference>
<evidence type="ECO:0000313" key="8">
    <source>
        <dbReference type="Proteomes" id="UP000383932"/>
    </source>
</evidence>
<organism evidence="7 8">
    <name type="scientific">Ceratobasidium theobromae</name>
    <dbReference type="NCBI Taxonomy" id="1582974"/>
    <lineage>
        <taxon>Eukaryota</taxon>
        <taxon>Fungi</taxon>
        <taxon>Dikarya</taxon>
        <taxon>Basidiomycota</taxon>
        <taxon>Agaricomycotina</taxon>
        <taxon>Agaricomycetes</taxon>
        <taxon>Cantharellales</taxon>
        <taxon>Ceratobasidiaceae</taxon>
        <taxon>Ceratobasidium</taxon>
    </lineage>
</organism>
<feature type="compositionally biased region" description="Pro residues" evidence="5">
    <location>
        <begin position="506"/>
        <end position="519"/>
    </location>
</feature>
<dbReference type="AlphaFoldDB" id="A0A5N5Q9J9"/>
<evidence type="ECO:0000256" key="2">
    <source>
        <dbReference type="ARBA" id="ARBA00022692"/>
    </source>
</evidence>
<evidence type="ECO:0000256" key="3">
    <source>
        <dbReference type="ARBA" id="ARBA00022989"/>
    </source>
</evidence>
<dbReference type="GO" id="GO:0016020">
    <property type="term" value="C:membrane"/>
    <property type="evidence" value="ECO:0007669"/>
    <property type="project" value="UniProtKB-SubCell"/>
</dbReference>
<dbReference type="InterPro" id="IPR036259">
    <property type="entry name" value="MFS_trans_sf"/>
</dbReference>
<comment type="caution">
    <text evidence="7">The sequence shown here is derived from an EMBL/GenBank/DDBJ whole genome shotgun (WGS) entry which is preliminary data.</text>
</comment>
<dbReference type="PANTHER" id="PTHR23507:SF1">
    <property type="entry name" value="FI18259P1-RELATED"/>
    <property type="match status" value="1"/>
</dbReference>
<dbReference type="EMBL" id="SSOP01000586">
    <property type="protein sequence ID" value="KAB5588076.1"/>
    <property type="molecule type" value="Genomic_DNA"/>
</dbReference>
<keyword evidence="8" id="KW-1185">Reference proteome</keyword>
<proteinExistence type="predicted"/>
<feature type="transmembrane region" description="Helical" evidence="6">
    <location>
        <begin position="282"/>
        <end position="303"/>
    </location>
</feature>
<keyword evidence="2 6" id="KW-0812">Transmembrane</keyword>
<dbReference type="PANTHER" id="PTHR23507">
    <property type="entry name" value="ZGC:174356"/>
    <property type="match status" value="1"/>
</dbReference>
<evidence type="ECO:0000313" key="7">
    <source>
        <dbReference type="EMBL" id="KAB5588076.1"/>
    </source>
</evidence>
<feature type="transmembrane region" description="Helical" evidence="6">
    <location>
        <begin position="309"/>
        <end position="327"/>
    </location>
</feature>
<dbReference type="Proteomes" id="UP000383932">
    <property type="component" value="Unassembled WGS sequence"/>
</dbReference>
<feature type="transmembrane region" description="Helical" evidence="6">
    <location>
        <begin position="641"/>
        <end position="664"/>
    </location>
</feature>
<sequence>MASGGNTNDNVAVASPQFPILDDKIFASPASSQTLLAADDENTPLLPKSHKVRPWYRQASPKLLVPFALASAICHGMTLAPRVEVFTRISCDQVHIDTVRTYSPTGFNPVQVFSMGPMPFSVVSLPPVYAALGHNATLVTPSDCRLDPNVQQATAKLQARKSQLSASSYRSLTNTSPDAAVIMTLTGALSAMTSGVWGQWSDRHGRTRVMALCIFAMLAADLVFVFAASQSARPLYSFLTASRILVLSPLIEGSFGGLLTLQAAFNAYISDVTPVGTSRAKIFSRFLGITFVGLAAGPTLGSVLPFNPFWISITIGFSNLLLLLLFLPESLSKEQRDVLAASRALTDDQKPVLEGRGPLRSIHGYAVATVRGVLEPMKILLPRKRVGQGQAVAGEDWSLTFLAMSLFLYLLAVAIYGVKILYAQHTFGWNTEQVSYYLSFIGSLRALNLIFVLPYLIKVYKPKSSKQAPSTGAYPSPAISPHGSVTVINTPVTSMPARTTSLPAVPLSPPSPSPSPEPGTPTGTLQGLSYTNAQLIKQSIRLAREQHFDLHVARLSMFMDFLSYFLLCSSSSPAGFVLSTSLTAFGCGTSPALQSLALGILGHDQADVGKLFGALSMLSSVSSTILSPLIFGSLYSLTVAVFPQAIFIIATGVLMVALLSLALVQPSRPLRRRDVEDFPPRGRSRRAKDLRRSYSN</sequence>
<protein>
    <submittedName>
        <fullName evidence="7">MFS transporter</fullName>
    </submittedName>
</protein>
<dbReference type="SUPFAM" id="SSF103473">
    <property type="entry name" value="MFS general substrate transporter"/>
    <property type="match status" value="2"/>
</dbReference>
<evidence type="ECO:0000256" key="5">
    <source>
        <dbReference type="SAM" id="MobiDB-lite"/>
    </source>
</evidence>
<feature type="transmembrane region" description="Helical" evidence="6">
    <location>
        <begin position="235"/>
        <end position="261"/>
    </location>
</feature>
<name>A0A5N5Q9J9_9AGAM</name>
<dbReference type="InterPro" id="IPR011701">
    <property type="entry name" value="MFS"/>
</dbReference>
<feature type="transmembrane region" description="Helical" evidence="6">
    <location>
        <begin position="179"/>
        <end position="197"/>
    </location>
</feature>
<evidence type="ECO:0000256" key="6">
    <source>
        <dbReference type="SAM" id="Phobius"/>
    </source>
</evidence>
<dbReference type="Gene3D" id="1.20.1250.20">
    <property type="entry name" value="MFS general substrate transporter like domains"/>
    <property type="match status" value="2"/>
</dbReference>
<reference evidence="7 8" key="1">
    <citation type="journal article" date="2019" name="Fungal Biol. Biotechnol.">
        <title>Draft genome sequence of fastidious pathogen Ceratobasidium theobromae, which causes vascular-streak dieback in Theobroma cacao.</title>
        <authorList>
            <person name="Ali S.S."/>
            <person name="Asman A."/>
            <person name="Shao J."/>
            <person name="Firmansyah A.P."/>
            <person name="Susilo A.W."/>
            <person name="Rosmana A."/>
            <person name="McMahon P."/>
            <person name="Junaid M."/>
            <person name="Guest D."/>
            <person name="Kheng T.Y."/>
            <person name="Meinhardt L.W."/>
            <person name="Bailey B.A."/>
        </authorList>
    </citation>
    <scope>NUCLEOTIDE SEQUENCE [LARGE SCALE GENOMIC DNA]</scope>
    <source>
        <strain evidence="7 8">CT2</strain>
    </source>
</reference>
<feature type="region of interest" description="Disordered" evidence="5">
    <location>
        <begin position="673"/>
        <end position="696"/>
    </location>
</feature>
<keyword evidence="4 6" id="KW-0472">Membrane</keyword>
<dbReference type="OrthoDB" id="3026777at2759"/>
<keyword evidence="3 6" id="KW-1133">Transmembrane helix</keyword>
<feature type="transmembrane region" description="Helical" evidence="6">
    <location>
        <begin position="399"/>
        <end position="422"/>
    </location>
</feature>
<accession>A0A5N5Q9J9</accession>
<feature type="transmembrane region" description="Helical" evidence="6">
    <location>
        <begin position="209"/>
        <end position="229"/>
    </location>
</feature>
<feature type="transmembrane region" description="Helical" evidence="6">
    <location>
        <begin position="434"/>
        <end position="457"/>
    </location>
</feature>
<evidence type="ECO:0000256" key="4">
    <source>
        <dbReference type="ARBA" id="ARBA00023136"/>
    </source>
</evidence>
<comment type="subcellular location">
    <subcellularLocation>
        <location evidence="1">Membrane</location>
        <topology evidence="1">Multi-pass membrane protein</topology>
    </subcellularLocation>
</comment>
<gene>
    <name evidence="7" type="ORF">CTheo_8484</name>
</gene>
<dbReference type="GO" id="GO:0022857">
    <property type="term" value="F:transmembrane transporter activity"/>
    <property type="evidence" value="ECO:0007669"/>
    <property type="project" value="InterPro"/>
</dbReference>
<feature type="region of interest" description="Disordered" evidence="5">
    <location>
        <begin position="501"/>
        <end position="524"/>
    </location>
</feature>